<comment type="subcellular location">
    <subcellularLocation>
        <location evidence="1">Cell membrane</location>
        <topology evidence="1">Multi-pass membrane protein</topology>
    </subcellularLocation>
</comment>
<keyword evidence="1" id="KW-0812">Transmembrane</keyword>
<gene>
    <name evidence="2" type="ORF">AUMI_111690</name>
</gene>
<organism evidence="2 3">
    <name type="scientific">Aurantimicrobium minutum</name>
    <dbReference type="NCBI Taxonomy" id="708131"/>
    <lineage>
        <taxon>Bacteria</taxon>
        <taxon>Bacillati</taxon>
        <taxon>Actinomycetota</taxon>
        <taxon>Actinomycetes</taxon>
        <taxon>Micrococcales</taxon>
        <taxon>Microbacteriaceae</taxon>
        <taxon>Aurantimicrobium</taxon>
    </lineage>
</organism>
<keyword evidence="1" id="KW-0472">Membrane</keyword>
<dbReference type="Proteomes" id="UP000243847">
    <property type="component" value="Chromosome sequence1"/>
</dbReference>
<comment type="caution">
    <text evidence="1">Lacks conserved residue(s) required for the propagation of feature annotation.</text>
</comment>
<dbReference type="InterPro" id="IPR002994">
    <property type="entry name" value="Surf1/Shy1"/>
</dbReference>
<evidence type="ECO:0000313" key="2">
    <source>
        <dbReference type="EMBL" id="BAU99711.1"/>
    </source>
</evidence>
<evidence type="ECO:0000256" key="1">
    <source>
        <dbReference type="RuleBase" id="RU363076"/>
    </source>
</evidence>
<comment type="similarity">
    <text evidence="1">Belongs to the SURF1 family.</text>
</comment>
<name>A0A173LYW5_9MICO</name>
<dbReference type="EMBL" id="AP017457">
    <property type="protein sequence ID" value="BAU99711.1"/>
    <property type="molecule type" value="Genomic_DNA"/>
</dbReference>
<accession>A0A173LYW5</accession>
<dbReference type="AlphaFoldDB" id="A0A173LYW5"/>
<evidence type="ECO:0000313" key="3">
    <source>
        <dbReference type="Proteomes" id="UP000243847"/>
    </source>
</evidence>
<dbReference type="RefSeq" id="WP_096382450.1">
    <property type="nucleotide sequence ID" value="NZ_AP017457.1"/>
</dbReference>
<proteinExistence type="inferred from homology"/>
<dbReference type="GO" id="GO:0005886">
    <property type="term" value="C:plasma membrane"/>
    <property type="evidence" value="ECO:0007669"/>
    <property type="project" value="UniProtKB-SubCell"/>
</dbReference>
<dbReference type="GeneID" id="80452357"/>
<dbReference type="Pfam" id="PF02104">
    <property type="entry name" value="SURF1"/>
    <property type="match status" value="1"/>
</dbReference>
<reference evidence="2 3" key="1">
    <citation type="journal article" date="2016" name="Genome Announc.">
        <title>Complete Genome Sequence of Aurantimicrobium minutum Type Strain KNCT, a Planktonic Ultramicrobacterium Isolated from River Water.</title>
        <authorList>
            <person name="Nakai R."/>
            <person name="Fujisawa T."/>
            <person name="Nakamura Y."/>
            <person name="Nishide H."/>
            <person name="Uchiyama I."/>
            <person name="Baba T."/>
            <person name="Toyoda A."/>
            <person name="Fujiyama A."/>
            <person name="Naganuma T."/>
            <person name="Niki H."/>
        </authorList>
    </citation>
    <scope>NUCLEOTIDE SEQUENCE [LARGE SCALE GENOMIC DNA]</scope>
    <source>
        <strain evidence="2 3">KNC</strain>
    </source>
</reference>
<keyword evidence="1" id="KW-1133">Transmembrane helix</keyword>
<dbReference type="KEGG" id="amin:AUMI_111690"/>
<dbReference type="OrthoDB" id="3266379at2"/>
<protein>
    <recommendedName>
        <fullName evidence="1">SURF1-like protein</fullName>
    </recommendedName>
</protein>
<keyword evidence="1" id="KW-1003">Cell membrane</keyword>
<feature type="transmembrane region" description="Helical" evidence="1">
    <location>
        <begin position="211"/>
        <end position="232"/>
    </location>
</feature>
<sequence length="254" mass="27918">MLKTALKPQWIAFLIFVMAAAAVFAWAGKWQLERAILSSQPVNTESEIMVPLEELQVPGVAISEIAGGHMTEVTGYLAAESYTLLTGRLNYGESGYWLVGRLITPVGSLPVALGWTPDEDIALAALAEFNAAPAGVEKLYTGRFMPTEAPDVPDPGMDPLSENTLSVASLVNIWPDFAGPVYEGYLIDSEAPPGFDVIESIPPMNEGAVNWLNIFYALEWIIFAGFAFFIWWRLVKDAYERELEEQEQAQGQVN</sequence>